<dbReference type="EC" id="3.1.1.-" evidence="5"/>
<dbReference type="PANTHER" id="PTHR43918">
    <property type="entry name" value="ACETYLCHOLINESTERASE"/>
    <property type="match status" value="1"/>
</dbReference>
<evidence type="ECO:0000256" key="2">
    <source>
        <dbReference type="ARBA" id="ARBA00022487"/>
    </source>
</evidence>
<feature type="signal peptide" evidence="5">
    <location>
        <begin position="1"/>
        <end position="26"/>
    </location>
</feature>
<protein>
    <recommendedName>
        <fullName evidence="5">Carboxylic ester hydrolase</fullName>
        <ecNumber evidence="5">3.1.1.-</ecNumber>
    </recommendedName>
</protein>
<dbReference type="GO" id="GO:0019695">
    <property type="term" value="P:choline metabolic process"/>
    <property type="evidence" value="ECO:0007669"/>
    <property type="project" value="TreeGrafter"/>
</dbReference>
<organism evidence="7 8">
    <name type="scientific">Lymnaea stagnalis</name>
    <name type="common">Great pond snail</name>
    <name type="synonym">Helix stagnalis</name>
    <dbReference type="NCBI Taxonomy" id="6523"/>
    <lineage>
        <taxon>Eukaryota</taxon>
        <taxon>Metazoa</taxon>
        <taxon>Spiralia</taxon>
        <taxon>Lophotrochozoa</taxon>
        <taxon>Mollusca</taxon>
        <taxon>Gastropoda</taxon>
        <taxon>Heterobranchia</taxon>
        <taxon>Euthyneura</taxon>
        <taxon>Panpulmonata</taxon>
        <taxon>Hygrophila</taxon>
        <taxon>Lymnaeoidea</taxon>
        <taxon>Lymnaeidae</taxon>
        <taxon>Lymnaea</taxon>
    </lineage>
</organism>
<evidence type="ECO:0000256" key="3">
    <source>
        <dbReference type="ARBA" id="ARBA00022801"/>
    </source>
</evidence>
<evidence type="ECO:0000256" key="5">
    <source>
        <dbReference type="RuleBase" id="RU361235"/>
    </source>
</evidence>
<dbReference type="PROSITE" id="PS00941">
    <property type="entry name" value="CARBOXYLESTERASE_B_2"/>
    <property type="match status" value="1"/>
</dbReference>
<dbReference type="AlphaFoldDB" id="A0AAV2HFI1"/>
<dbReference type="PROSITE" id="PS00122">
    <property type="entry name" value="CARBOXYLESTERASE_B_1"/>
    <property type="match status" value="1"/>
</dbReference>
<dbReference type="InterPro" id="IPR019819">
    <property type="entry name" value="Carboxylesterase_B_CS"/>
</dbReference>
<comment type="similarity">
    <text evidence="1 5">Belongs to the type-B carboxylesterase/lipase family.</text>
</comment>
<dbReference type="Proteomes" id="UP001497497">
    <property type="component" value="Unassembled WGS sequence"/>
</dbReference>
<feature type="chain" id="PRO_5043087190" description="Carboxylic ester hydrolase" evidence="5">
    <location>
        <begin position="27"/>
        <end position="435"/>
    </location>
</feature>
<dbReference type="GO" id="GO:0006581">
    <property type="term" value="P:acetylcholine catabolic process"/>
    <property type="evidence" value="ECO:0007669"/>
    <property type="project" value="TreeGrafter"/>
</dbReference>
<gene>
    <name evidence="7" type="ORF">GSLYS_00006720001</name>
</gene>
<keyword evidence="3 5" id="KW-0378">Hydrolase</keyword>
<dbReference type="GO" id="GO:0005615">
    <property type="term" value="C:extracellular space"/>
    <property type="evidence" value="ECO:0007669"/>
    <property type="project" value="TreeGrafter"/>
</dbReference>
<dbReference type="InterPro" id="IPR050654">
    <property type="entry name" value="AChE-related_enzymes"/>
</dbReference>
<keyword evidence="5" id="KW-0732">Signal</keyword>
<dbReference type="PANTHER" id="PTHR43918:SF12">
    <property type="entry name" value="ACETYLCHOLINESTERASE 1"/>
    <property type="match status" value="1"/>
</dbReference>
<feature type="domain" description="Carboxylesterase type B" evidence="6">
    <location>
        <begin position="30"/>
        <end position="435"/>
    </location>
</feature>
<keyword evidence="8" id="KW-1185">Reference proteome</keyword>
<dbReference type="InterPro" id="IPR019826">
    <property type="entry name" value="Carboxylesterase_B_AS"/>
</dbReference>
<dbReference type="GO" id="GO:0005886">
    <property type="term" value="C:plasma membrane"/>
    <property type="evidence" value="ECO:0007669"/>
    <property type="project" value="TreeGrafter"/>
</dbReference>
<keyword evidence="2" id="KW-0719">Serine esterase</keyword>
<dbReference type="InterPro" id="IPR000997">
    <property type="entry name" value="Cholinesterase"/>
</dbReference>
<evidence type="ECO:0000313" key="8">
    <source>
        <dbReference type="Proteomes" id="UP001497497"/>
    </source>
</evidence>
<dbReference type="Pfam" id="PF00135">
    <property type="entry name" value="COesterase"/>
    <property type="match status" value="1"/>
</dbReference>
<proteinExistence type="inferred from homology"/>
<dbReference type="GO" id="GO:0003990">
    <property type="term" value="F:acetylcholinesterase activity"/>
    <property type="evidence" value="ECO:0007669"/>
    <property type="project" value="TreeGrafter"/>
</dbReference>
<evidence type="ECO:0000313" key="7">
    <source>
        <dbReference type="EMBL" id="CAL1532702.1"/>
    </source>
</evidence>
<comment type="caution">
    <text evidence="7">The sequence shown here is derived from an EMBL/GenBank/DDBJ whole genome shotgun (WGS) entry which is preliminary data.</text>
</comment>
<reference evidence="7 8" key="1">
    <citation type="submission" date="2024-04" db="EMBL/GenBank/DDBJ databases">
        <authorList>
            <consortium name="Genoscope - CEA"/>
            <person name="William W."/>
        </authorList>
    </citation>
    <scope>NUCLEOTIDE SEQUENCE [LARGE SCALE GENOMIC DNA]</scope>
</reference>
<evidence type="ECO:0000256" key="1">
    <source>
        <dbReference type="ARBA" id="ARBA00005964"/>
    </source>
</evidence>
<dbReference type="SUPFAM" id="SSF53474">
    <property type="entry name" value="alpha/beta-Hydrolases"/>
    <property type="match status" value="1"/>
</dbReference>
<dbReference type="InterPro" id="IPR029058">
    <property type="entry name" value="AB_hydrolase_fold"/>
</dbReference>
<dbReference type="EMBL" id="CAXITT010000123">
    <property type="protein sequence ID" value="CAL1532702.1"/>
    <property type="molecule type" value="Genomic_DNA"/>
</dbReference>
<feature type="non-terminal residue" evidence="7">
    <location>
        <position position="435"/>
    </location>
</feature>
<dbReference type="InterPro" id="IPR002018">
    <property type="entry name" value="CarbesteraseB"/>
</dbReference>
<accession>A0AAV2HFI1</accession>
<sequence>MDVDSVLLLLLCHQALLVLQWSLAQAHYVTVQTDKGRVRGVSHMVDGQKVDVFLGIPYARPPVGALRFLHPEQIDPWSDVWDATKKPNCCMQVPDRFFDDFSGSNVWNPNTETSEDCLYLNVWTPRTRPPYHNKAVMVWVYGGAFTTGSSTLDIYDGKYLATENDVVVVSMQFRFGALGYFVLGSPDSPGNAGMMDLRMALEWVQRNIHSFGGNAHNVTLVGESSGAVSIGLLMLSSLGRGLFNRAILQSGSPQAPWGTYSLQEGRRRSKQLAQLLGCNPKEADWVILACLRALPAWKFPENETNTSIAEGIAQFPFIPVIDGVFLTKSPREYLKEGSFKKIPLLLGSNANEGSWLLVYTEPELFNLKTDSLISRESFSTVMDNLFKYYPQYPQELNAFARDAIKFKYTDWLDPYDQVRLRGQVEKAVGDFHFTC</sequence>
<keyword evidence="4" id="KW-1015">Disulfide bond</keyword>
<evidence type="ECO:0000256" key="4">
    <source>
        <dbReference type="ARBA" id="ARBA00023157"/>
    </source>
</evidence>
<dbReference type="Gene3D" id="3.40.50.1820">
    <property type="entry name" value="alpha/beta hydrolase"/>
    <property type="match status" value="1"/>
</dbReference>
<evidence type="ECO:0000259" key="6">
    <source>
        <dbReference type="Pfam" id="PF00135"/>
    </source>
</evidence>
<dbReference type="PRINTS" id="PR00878">
    <property type="entry name" value="CHOLNESTRASE"/>
</dbReference>
<dbReference type="FunFam" id="3.40.50.1820:FF:000029">
    <property type="entry name" value="Acetylcholinesterase"/>
    <property type="match status" value="1"/>
</dbReference>
<name>A0AAV2HFI1_LYMST</name>